<dbReference type="Pfam" id="PF00071">
    <property type="entry name" value="Ras"/>
    <property type="match status" value="1"/>
</dbReference>
<protein>
    <submittedName>
        <fullName evidence="3">Rho-related GTP-binding protein RhoE</fullName>
    </submittedName>
</protein>
<dbReference type="Gene3D" id="3.40.50.300">
    <property type="entry name" value="P-loop containing nucleotide triphosphate hydrolases"/>
    <property type="match status" value="1"/>
</dbReference>
<organism evidence="3 4">
    <name type="scientific">Caerostris extrusa</name>
    <name type="common">Bark spider</name>
    <name type="synonym">Caerostris bankana</name>
    <dbReference type="NCBI Taxonomy" id="172846"/>
    <lineage>
        <taxon>Eukaryota</taxon>
        <taxon>Metazoa</taxon>
        <taxon>Ecdysozoa</taxon>
        <taxon>Arthropoda</taxon>
        <taxon>Chelicerata</taxon>
        <taxon>Arachnida</taxon>
        <taxon>Araneae</taxon>
        <taxon>Araneomorphae</taxon>
        <taxon>Entelegynae</taxon>
        <taxon>Araneoidea</taxon>
        <taxon>Araneidae</taxon>
        <taxon>Caerostris</taxon>
    </lineage>
</organism>
<keyword evidence="1" id="KW-0547">Nucleotide-binding</keyword>
<dbReference type="InterPro" id="IPR027417">
    <property type="entry name" value="P-loop_NTPase"/>
</dbReference>
<gene>
    <name evidence="3" type="primary">Rnd3</name>
    <name evidence="3" type="ORF">CEXT_325361</name>
</gene>
<dbReference type="GO" id="GO:0035099">
    <property type="term" value="P:hemocyte migration"/>
    <property type="evidence" value="ECO:0007669"/>
    <property type="project" value="UniProtKB-ARBA"/>
</dbReference>
<dbReference type="GO" id="GO:0022412">
    <property type="term" value="P:cellular process involved in reproduction in multicellular organism"/>
    <property type="evidence" value="ECO:0007669"/>
    <property type="project" value="UniProtKB-ARBA"/>
</dbReference>
<dbReference type="GO" id="GO:0001667">
    <property type="term" value="P:ameboidal-type cell migration"/>
    <property type="evidence" value="ECO:0007669"/>
    <property type="project" value="UniProtKB-ARBA"/>
</dbReference>
<dbReference type="InterPro" id="IPR003578">
    <property type="entry name" value="Small_GTPase_Rho"/>
</dbReference>
<dbReference type="Proteomes" id="UP001054945">
    <property type="component" value="Unassembled WGS sequence"/>
</dbReference>
<evidence type="ECO:0000313" key="4">
    <source>
        <dbReference type="Proteomes" id="UP001054945"/>
    </source>
</evidence>
<feature type="non-terminal residue" evidence="3">
    <location>
        <position position="1"/>
    </location>
</feature>
<proteinExistence type="predicted"/>
<evidence type="ECO:0000313" key="3">
    <source>
        <dbReference type="EMBL" id="GIY97036.1"/>
    </source>
</evidence>
<dbReference type="EMBL" id="BPLR01000730">
    <property type="protein sequence ID" value="GIY97036.1"/>
    <property type="molecule type" value="Genomic_DNA"/>
</dbReference>
<sequence>WYQEIRAHSEAPIILCGCQSDIRDDVKHPVTYEQAMTISRKMNATGYIETSAKVEEGVTDAFELSALAALGKSRFASLVRRHAPHLKKHLRTHHQHRSCSIM</sequence>
<accession>A0AAV4XSR4</accession>
<dbReference type="SUPFAM" id="SSF52540">
    <property type="entry name" value="P-loop containing nucleoside triphosphate hydrolases"/>
    <property type="match status" value="1"/>
</dbReference>
<dbReference type="PANTHER" id="PTHR24072">
    <property type="entry name" value="RHO FAMILY GTPASE"/>
    <property type="match status" value="1"/>
</dbReference>
<dbReference type="GO" id="GO:0035006">
    <property type="term" value="P:melanization defense response"/>
    <property type="evidence" value="ECO:0007669"/>
    <property type="project" value="UniProtKB-ARBA"/>
</dbReference>
<keyword evidence="4" id="KW-1185">Reference proteome</keyword>
<keyword evidence="2" id="KW-0342">GTP-binding</keyword>
<dbReference type="GO" id="GO:0003006">
    <property type="term" value="P:developmental process involved in reproduction"/>
    <property type="evidence" value="ECO:0007669"/>
    <property type="project" value="UniProtKB-ARBA"/>
</dbReference>
<comment type="caution">
    <text evidence="3">The sequence shown here is derived from an EMBL/GenBank/DDBJ whole genome shotgun (WGS) entry which is preliminary data.</text>
</comment>
<dbReference type="GO" id="GO:0005525">
    <property type="term" value="F:GTP binding"/>
    <property type="evidence" value="ECO:0007669"/>
    <property type="project" value="UniProtKB-KW"/>
</dbReference>
<evidence type="ECO:0000256" key="1">
    <source>
        <dbReference type="ARBA" id="ARBA00022741"/>
    </source>
</evidence>
<dbReference type="AlphaFoldDB" id="A0AAV4XSR4"/>
<evidence type="ECO:0000256" key="2">
    <source>
        <dbReference type="ARBA" id="ARBA00023134"/>
    </source>
</evidence>
<dbReference type="GO" id="GO:0007264">
    <property type="term" value="P:small GTPase-mediated signal transduction"/>
    <property type="evidence" value="ECO:0007669"/>
    <property type="project" value="InterPro"/>
</dbReference>
<reference evidence="3 4" key="1">
    <citation type="submission" date="2021-06" db="EMBL/GenBank/DDBJ databases">
        <title>Caerostris extrusa draft genome.</title>
        <authorList>
            <person name="Kono N."/>
            <person name="Arakawa K."/>
        </authorList>
    </citation>
    <scope>NUCLEOTIDE SEQUENCE [LARGE SCALE GENOMIC DNA]</scope>
</reference>
<dbReference type="InterPro" id="IPR001806">
    <property type="entry name" value="Small_GTPase"/>
</dbReference>
<dbReference type="SMART" id="SM00174">
    <property type="entry name" value="RHO"/>
    <property type="match status" value="1"/>
</dbReference>
<dbReference type="GO" id="GO:0003924">
    <property type="term" value="F:GTPase activity"/>
    <property type="evidence" value="ECO:0007669"/>
    <property type="project" value="InterPro"/>
</dbReference>
<name>A0AAV4XSR4_CAEEX</name>